<evidence type="ECO:0000313" key="2">
    <source>
        <dbReference type="Proteomes" id="UP001497700"/>
    </source>
</evidence>
<accession>A0ACB9Z244</accession>
<sequence length="719" mass="80151">MRRKPVPIPLSLAKDSDSLGEHSAASASVSASAVNAGALTYPDPIVLGSDRPSPRPTLGSETALQVISPASSKSPKSPRSPFGKFSTSPTTTKNPQAQQQQQQTYPVDAIQPRQSPDDVHAGQHRRHQSPHRRNPEYPPLTLLPSSNTTSTAPDTNSQPDVEKHSRSASRFFNFGKGSRSASQVHTHTDSMSAGETMARGLENPAMPDRVSIKNHKNSDLSSVDPSNLRSVPLPSRSDVSLTSTGDQESNTSKKNKPKPFALMGRNRSLKDRDGHSPKESITIKLNDSERDHNLANMQPLRTAPMNPDGHERSFRHMMNSAARNHSADRAIPRDTPGNKEHRFDKDYNNNRSHPSSFKDSNSSTFFNGLKSSGSRAADMISKGLFGRGGRSASTSDRDSAVDDEHYVLKVINLPLVEQTRLTRISKRLEDSRDKTEFWMPAFPWRAIDYLNLKGTDVEGLYRVPGSGPQIKKWQRKFDEEYDVDLFAQDDLYDINIIGSMFKAWLRELPDELFPKEAQERISRECAGADEVPQMLIDELSNLSPFNYYLLFAITCHLSLLLAHSDKNKMDFRNLCICFQPCMKIDAFCFKFLVCDWRLCWQGCRNEAKFIEEEYQLFQQPLPQGLTSPEGRNGSNSHDDRNLSSSDSSKLSVPHERPNGGLRKKPVVGGHTNGSAASNYSTASTSLTVNNEHETPRQRTGERELRPLSPIKPLSPMNFS</sequence>
<proteinExistence type="predicted"/>
<dbReference type="EMBL" id="MU393476">
    <property type="protein sequence ID" value="KAI4865154.1"/>
    <property type="molecule type" value="Genomic_DNA"/>
</dbReference>
<reference evidence="1 2" key="1">
    <citation type="journal article" date="2022" name="New Phytol.">
        <title>Ecological generalism drives hyperdiversity of secondary metabolite gene clusters in xylarialean endophytes.</title>
        <authorList>
            <person name="Franco M.E.E."/>
            <person name="Wisecaver J.H."/>
            <person name="Arnold A.E."/>
            <person name="Ju Y.M."/>
            <person name="Slot J.C."/>
            <person name="Ahrendt S."/>
            <person name="Moore L.P."/>
            <person name="Eastman K.E."/>
            <person name="Scott K."/>
            <person name="Konkel Z."/>
            <person name="Mondo S.J."/>
            <person name="Kuo A."/>
            <person name="Hayes R.D."/>
            <person name="Haridas S."/>
            <person name="Andreopoulos B."/>
            <person name="Riley R."/>
            <person name="LaButti K."/>
            <person name="Pangilinan J."/>
            <person name="Lipzen A."/>
            <person name="Amirebrahimi M."/>
            <person name="Yan J."/>
            <person name="Adam C."/>
            <person name="Keymanesh K."/>
            <person name="Ng V."/>
            <person name="Louie K."/>
            <person name="Northen T."/>
            <person name="Drula E."/>
            <person name="Henrissat B."/>
            <person name="Hsieh H.M."/>
            <person name="Youens-Clark K."/>
            <person name="Lutzoni F."/>
            <person name="Miadlikowska J."/>
            <person name="Eastwood D.C."/>
            <person name="Hamelin R.C."/>
            <person name="Grigoriev I.V."/>
            <person name="U'Ren J.M."/>
        </authorList>
    </citation>
    <scope>NUCLEOTIDE SEQUENCE [LARGE SCALE GENOMIC DNA]</scope>
    <source>
        <strain evidence="1 2">CBS 119005</strain>
    </source>
</reference>
<keyword evidence="2" id="KW-1185">Reference proteome</keyword>
<comment type="caution">
    <text evidence="1">The sequence shown here is derived from an EMBL/GenBank/DDBJ whole genome shotgun (WGS) entry which is preliminary data.</text>
</comment>
<protein>
    <submittedName>
        <fullName evidence="1">Uncharacterized protein</fullName>
    </submittedName>
</protein>
<organism evidence="1 2">
    <name type="scientific">Hypoxylon rubiginosum</name>
    <dbReference type="NCBI Taxonomy" id="110542"/>
    <lineage>
        <taxon>Eukaryota</taxon>
        <taxon>Fungi</taxon>
        <taxon>Dikarya</taxon>
        <taxon>Ascomycota</taxon>
        <taxon>Pezizomycotina</taxon>
        <taxon>Sordariomycetes</taxon>
        <taxon>Xylariomycetidae</taxon>
        <taxon>Xylariales</taxon>
        <taxon>Hypoxylaceae</taxon>
        <taxon>Hypoxylon</taxon>
    </lineage>
</organism>
<dbReference type="Proteomes" id="UP001497700">
    <property type="component" value="Unassembled WGS sequence"/>
</dbReference>
<name>A0ACB9Z244_9PEZI</name>
<gene>
    <name evidence="1" type="ORF">F4820DRAFT_421518</name>
</gene>
<evidence type="ECO:0000313" key="1">
    <source>
        <dbReference type="EMBL" id="KAI4865154.1"/>
    </source>
</evidence>